<dbReference type="OrthoDB" id="9783686at2"/>
<organism evidence="7 8">
    <name type="scientific">Desulfatibacillum alkenivorans DSM 16219</name>
    <dbReference type="NCBI Taxonomy" id="1121393"/>
    <lineage>
        <taxon>Bacteria</taxon>
        <taxon>Pseudomonadati</taxon>
        <taxon>Thermodesulfobacteriota</taxon>
        <taxon>Desulfobacteria</taxon>
        <taxon>Desulfobacterales</taxon>
        <taxon>Desulfatibacillaceae</taxon>
        <taxon>Desulfatibacillum</taxon>
    </lineage>
</organism>
<dbReference type="SUPFAM" id="SSF50685">
    <property type="entry name" value="Barwin-like endoglucanases"/>
    <property type="match status" value="1"/>
</dbReference>
<comment type="catalytic activity">
    <reaction evidence="1">
        <text>Exolytic cleavage of the (1-&gt;4)-beta-glycosidic linkage between N-acetylmuramic acid (MurNAc) and N-acetylglucosamine (GlcNAc) residues in peptidoglycan, from either the reducing or the non-reducing ends of the peptidoglycan chains, with concomitant formation of a 1,6-anhydrobond in the MurNAc residue.</text>
        <dbReference type="EC" id="4.2.2.n1"/>
    </reaction>
</comment>
<evidence type="ECO:0000259" key="6">
    <source>
        <dbReference type="SMART" id="SM00925"/>
    </source>
</evidence>
<dbReference type="Pfam" id="PF06725">
    <property type="entry name" value="3D"/>
    <property type="match status" value="1"/>
</dbReference>
<dbReference type="EMBL" id="FQZU01000007">
    <property type="protein sequence ID" value="SHJ40467.1"/>
    <property type="molecule type" value="Genomic_DNA"/>
</dbReference>
<evidence type="ECO:0000256" key="5">
    <source>
        <dbReference type="ARBA" id="ARBA00030918"/>
    </source>
</evidence>
<dbReference type="EC" id="4.2.2.n1" evidence="2"/>
<keyword evidence="3" id="KW-0456">Lyase</keyword>
<dbReference type="Gene3D" id="2.40.240.50">
    <property type="entry name" value="Barwin-like endoglucanases"/>
    <property type="match status" value="1"/>
</dbReference>
<evidence type="ECO:0000313" key="8">
    <source>
        <dbReference type="Proteomes" id="UP000183994"/>
    </source>
</evidence>
<evidence type="ECO:0000313" key="7">
    <source>
        <dbReference type="EMBL" id="SHJ40467.1"/>
    </source>
</evidence>
<dbReference type="CDD" id="cd14668">
    <property type="entry name" value="mlta_B"/>
    <property type="match status" value="1"/>
</dbReference>
<dbReference type="InterPro" id="IPR026044">
    <property type="entry name" value="MltA"/>
</dbReference>
<evidence type="ECO:0000256" key="3">
    <source>
        <dbReference type="ARBA" id="ARBA00023239"/>
    </source>
</evidence>
<dbReference type="PANTHER" id="PTHR30124">
    <property type="entry name" value="MEMBRANE-BOUND LYTIC MUREIN TRANSGLYCOSYLASE A"/>
    <property type="match status" value="1"/>
</dbReference>
<evidence type="ECO:0000256" key="2">
    <source>
        <dbReference type="ARBA" id="ARBA00012587"/>
    </source>
</evidence>
<dbReference type="InterPro" id="IPR005300">
    <property type="entry name" value="MltA_B"/>
</dbReference>
<dbReference type="GO" id="GO:0008933">
    <property type="term" value="F:peptidoglycan lytic transglycosylase activity"/>
    <property type="evidence" value="ECO:0007669"/>
    <property type="project" value="TreeGrafter"/>
</dbReference>
<dbReference type="GO" id="GO:0071555">
    <property type="term" value="P:cell wall organization"/>
    <property type="evidence" value="ECO:0007669"/>
    <property type="project" value="UniProtKB-KW"/>
</dbReference>
<dbReference type="GO" id="GO:0009253">
    <property type="term" value="P:peptidoglycan catabolic process"/>
    <property type="evidence" value="ECO:0007669"/>
    <property type="project" value="TreeGrafter"/>
</dbReference>
<dbReference type="STRING" id="1121393.SAMN02745216_01592"/>
<keyword evidence="4" id="KW-0961">Cell wall biogenesis/degradation</keyword>
<keyword evidence="8" id="KW-1185">Reference proteome</keyword>
<dbReference type="SMART" id="SM00925">
    <property type="entry name" value="MltA"/>
    <property type="match status" value="1"/>
</dbReference>
<dbReference type="GO" id="GO:0009254">
    <property type="term" value="P:peptidoglycan turnover"/>
    <property type="evidence" value="ECO:0007669"/>
    <property type="project" value="InterPro"/>
</dbReference>
<sequence>MHRKTWGMKTYSVCTGNLRVGRRLLVWAVAMVVLLWSLGGCGLQEPEKITAENALKRLSERNSPEFNDDAGFASLRRSIASARAYLEKLDPDRQFTFGPDSYPASRLLATLDAFEAVLDANPTPEELNRQVSEKFLVYQSVGSDGDGGMLFTGYYEPLLEGTLEYDPEYRYPLYGLPEDLVCVNLGRFKEKFKGEQICGRLSGNSLVPYYTREEIDSKNMLEAEGLEIAWVKDPVDLFFLHVQGSGRIKDKYGHTYHVHYAGKNGQPYRSIGKLLIDEGVIEKEAMSMQALREYLENHPEDLERVFNHNPSYVFFDVVDEPAIGYAGQPLEGGRAVAVDYRIFPMGALAFVQTEQPAVEHGVLTRWEEMNRFVLTLDTGGAIRGAGRMDFFWGNGDYAEIAAGHMKQDGRLFFLVVKEDGDK</sequence>
<dbReference type="CDD" id="cd14485">
    <property type="entry name" value="mltA_like_LT_A"/>
    <property type="match status" value="1"/>
</dbReference>
<dbReference type="Proteomes" id="UP000183994">
    <property type="component" value="Unassembled WGS sequence"/>
</dbReference>
<proteinExistence type="predicted"/>
<feature type="domain" description="Lytic transglycosylase MltA" evidence="6">
    <location>
        <begin position="158"/>
        <end position="316"/>
    </location>
</feature>
<evidence type="ECO:0000256" key="1">
    <source>
        <dbReference type="ARBA" id="ARBA00001420"/>
    </source>
</evidence>
<dbReference type="GO" id="GO:0019867">
    <property type="term" value="C:outer membrane"/>
    <property type="evidence" value="ECO:0007669"/>
    <property type="project" value="InterPro"/>
</dbReference>
<dbReference type="GO" id="GO:0004553">
    <property type="term" value="F:hydrolase activity, hydrolyzing O-glycosyl compounds"/>
    <property type="evidence" value="ECO:0007669"/>
    <property type="project" value="InterPro"/>
</dbReference>
<dbReference type="Gene3D" id="2.40.40.10">
    <property type="entry name" value="RlpA-like domain"/>
    <property type="match status" value="1"/>
</dbReference>
<dbReference type="Pfam" id="PF03562">
    <property type="entry name" value="MltA"/>
    <property type="match status" value="1"/>
</dbReference>
<accession>A0A1M6J1B2</accession>
<dbReference type="InterPro" id="IPR036908">
    <property type="entry name" value="RlpA-like_sf"/>
</dbReference>
<protein>
    <recommendedName>
        <fullName evidence="2">peptidoglycan lytic exotransglycosylase</fullName>
        <ecNumber evidence="2">4.2.2.n1</ecNumber>
    </recommendedName>
    <alternativeName>
        <fullName evidence="5">Murein hydrolase A</fullName>
    </alternativeName>
</protein>
<dbReference type="PIRSF" id="PIRSF019422">
    <property type="entry name" value="MltA"/>
    <property type="match status" value="1"/>
</dbReference>
<evidence type="ECO:0000256" key="4">
    <source>
        <dbReference type="ARBA" id="ARBA00023316"/>
    </source>
</evidence>
<name>A0A1M6J1B2_9BACT</name>
<gene>
    <name evidence="7" type="ORF">SAMN02745216_01592</name>
</gene>
<dbReference type="PANTHER" id="PTHR30124:SF0">
    <property type="entry name" value="MEMBRANE-BOUND LYTIC MUREIN TRANSGLYCOSYLASE A"/>
    <property type="match status" value="1"/>
</dbReference>
<dbReference type="AlphaFoldDB" id="A0A1M6J1B2"/>
<reference evidence="8" key="1">
    <citation type="submission" date="2016-11" db="EMBL/GenBank/DDBJ databases">
        <authorList>
            <person name="Varghese N."/>
            <person name="Submissions S."/>
        </authorList>
    </citation>
    <scope>NUCLEOTIDE SEQUENCE [LARGE SCALE GENOMIC DNA]</scope>
    <source>
        <strain evidence="8">DSM 16219</strain>
    </source>
</reference>
<dbReference type="InterPro" id="IPR010611">
    <property type="entry name" value="3D_dom"/>
</dbReference>